<dbReference type="PIRSF" id="PIRSF001563">
    <property type="entry name" value="Folylpolyglu_synth"/>
    <property type="match status" value="1"/>
</dbReference>
<feature type="domain" description="Mur ligase C-terminal" evidence="12">
    <location>
        <begin position="284"/>
        <end position="402"/>
    </location>
</feature>
<dbReference type="NCBIfam" id="TIGR01499">
    <property type="entry name" value="folC"/>
    <property type="match status" value="1"/>
</dbReference>
<dbReference type="EC" id="6.3.2.17" evidence="3"/>
<protein>
    <recommendedName>
        <fullName evidence="3">tetrahydrofolate synthase</fullName>
        <ecNumber evidence="3">6.3.2.17</ecNumber>
    </recommendedName>
    <alternativeName>
        <fullName evidence="9">Tetrahydrofolylpolyglutamate synthase</fullName>
    </alternativeName>
</protein>
<dbReference type="PROSITE" id="PS01012">
    <property type="entry name" value="FOLYLPOLYGLU_SYNT_2"/>
    <property type="match status" value="1"/>
</dbReference>
<evidence type="ECO:0000313" key="15">
    <source>
        <dbReference type="Proteomes" id="UP000824238"/>
    </source>
</evidence>
<keyword evidence="6 11" id="KW-0547">Nucleotide-binding</keyword>
<dbReference type="Gene3D" id="3.40.1190.10">
    <property type="entry name" value="Mur-like, catalytic domain"/>
    <property type="match status" value="1"/>
</dbReference>
<dbReference type="InterPro" id="IPR001645">
    <property type="entry name" value="Folylpolyglutamate_synth"/>
</dbReference>
<evidence type="ECO:0000256" key="10">
    <source>
        <dbReference type="ARBA" id="ARBA00047493"/>
    </source>
</evidence>
<dbReference type="Pfam" id="PF08245">
    <property type="entry name" value="Mur_ligase_M"/>
    <property type="match status" value="1"/>
</dbReference>
<evidence type="ECO:0000256" key="3">
    <source>
        <dbReference type="ARBA" id="ARBA00013025"/>
    </source>
</evidence>
<keyword evidence="4 11" id="KW-0436">Ligase</keyword>
<evidence type="ECO:0000256" key="1">
    <source>
        <dbReference type="ARBA" id="ARBA00001946"/>
    </source>
</evidence>
<reference evidence="14" key="2">
    <citation type="journal article" date="2021" name="PeerJ">
        <title>Extensive microbial diversity within the chicken gut microbiome revealed by metagenomics and culture.</title>
        <authorList>
            <person name="Gilroy R."/>
            <person name="Ravi A."/>
            <person name="Getino M."/>
            <person name="Pursley I."/>
            <person name="Horton D.L."/>
            <person name="Alikhan N.F."/>
            <person name="Baker D."/>
            <person name="Gharbi K."/>
            <person name="Hall N."/>
            <person name="Watson M."/>
            <person name="Adriaenssens E.M."/>
            <person name="Foster-Nyarko E."/>
            <person name="Jarju S."/>
            <person name="Secka A."/>
            <person name="Antonio M."/>
            <person name="Oren A."/>
            <person name="Chaudhuri R.R."/>
            <person name="La Ragione R."/>
            <person name="Hildebrand F."/>
            <person name="Pallen M.J."/>
        </authorList>
    </citation>
    <scope>NUCLEOTIDE SEQUENCE</scope>
    <source>
        <strain evidence="14">ChiGjej3B3-7149</strain>
    </source>
</reference>
<dbReference type="InterPro" id="IPR036565">
    <property type="entry name" value="Mur-like_cat_sf"/>
</dbReference>
<evidence type="ECO:0000256" key="4">
    <source>
        <dbReference type="ARBA" id="ARBA00022598"/>
    </source>
</evidence>
<evidence type="ECO:0000256" key="7">
    <source>
        <dbReference type="ARBA" id="ARBA00022840"/>
    </source>
</evidence>
<comment type="similarity">
    <text evidence="2 11">Belongs to the folylpolyglutamate synthase family.</text>
</comment>
<dbReference type="GO" id="GO:0005737">
    <property type="term" value="C:cytoplasm"/>
    <property type="evidence" value="ECO:0007669"/>
    <property type="project" value="TreeGrafter"/>
</dbReference>
<comment type="cofactor">
    <cofactor evidence="1">
        <name>Mg(2+)</name>
        <dbReference type="ChEBI" id="CHEBI:18420"/>
    </cofactor>
</comment>
<dbReference type="GO" id="GO:0005524">
    <property type="term" value="F:ATP binding"/>
    <property type="evidence" value="ECO:0007669"/>
    <property type="project" value="UniProtKB-KW"/>
</dbReference>
<comment type="catalytic activity">
    <reaction evidence="10">
        <text>(6S)-5,6,7,8-tetrahydrofolyl-(gamma-L-Glu)(n) + L-glutamate + ATP = (6S)-5,6,7,8-tetrahydrofolyl-(gamma-L-Glu)(n+1) + ADP + phosphate + H(+)</text>
        <dbReference type="Rhea" id="RHEA:10580"/>
        <dbReference type="Rhea" id="RHEA-COMP:14738"/>
        <dbReference type="Rhea" id="RHEA-COMP:14740"/>
        <dbReference type="ChEBI" id="CHEBI:15378"/>
        <dbReference type="ChEBI" id="CHEBI:29985"/>
        <dbReference type="ChEBI" id="CHEBI:30616"/>
        <dbReference type="ChEBI" id="CHEBI:43474"/>
        <dbReference type="ChEBI" id="CHEBI:141005"/>
        <dbReference type="ChEBI" id="CHEBI:456216"/>
        <dbReference type="EC" id="6.3.2.17"/>
    </reaction>
</comment>
<reference evidence="14" key="1">
    <citation type="submission" date="2020-10" db="EMBL/GenBank/DDBJ databases">
        <authorList>
            <person name="Gilroy R."/>
        </authorList>
    </citation>
    <scope>NUCLEOTIDE SEQUENCE</scope>
    <source>
        <strain evidence="14">ChiGjej3B3-7149</strain>
    </source>
</reference>
<comment type="caution">
    <text evidence="14">The sequence shown here is derived from an EMBL/GenBank/DDBJ whole genome shotgun (WGS) entry which is preliminary data.</text>
</comment>
<proteinExistence type="inferred from homology"/>
<dbReference type="EMBL" id="DVHH01000256">
    <property type="protein sequence ID" value="HIR56018.1"/>
    <property type="molecule type" value="Genomic_DNA"/>
</dbReference>
<name>A0A9D1J0A9_9FIRM</name>
<dbReference type="GO" id="GO:0008841">
    <property type="term" value="F:dihydrofolate synthase activity"/>
    <property type="evidence" value="ECO:0007669"/>
    <property type="project" value="TreeGrafter"/>
</dbReference>
<organism evidence="14 15">
    <name type="scientific">Candidatus Scatomorpha intestinigallinarum</name>
    <dbReference type="NCBI Taxonomy" id="2840923"/>
    <lineage>
        <taxon>Bacteria</taxon>
        <taxon>Bacillati</taxon>
        <taxon>Bacillota</taxon>
        <taxon>Clostridia</taxon>
        <taxon>Eubacteriales</taxon>
        <taxon>Candidatus Scatomorpha</taxon>
    </lineage>
</organism>
<dbReference type="FunFam" id="3.40.1190.10:FF:000011">
    <property type="entry name" value="Folylpolyglutamate synthase/dihydrofolate synthase"/>
    <property type="match status" value="1"/>
</dbReference>
<dbReference type="PANTHER" id="PTHR11136:SF0">
    <property type="entry name" value="DIHYDROFOLATE SYNTHETASE-RELATED"/>
    <property type="match status" value="1"/>
</dbReference>
<dbReference type="Proteomes" id="UP000824238">
    <property type="component" value="Unassembled WGS sequence"/>
</dbReference>
<evidence type="ECO:0000256" key="5">
    <source>
        <dbReference type="ARBA" id="ARBA00022723"/>
    </source>
</evidence>
<dbReference type="InterPro" id="IPR036615">
    <property type="entry name" value="Mur_ligase_C_dom_sf"/>
</dbReference>
<dbReference type="Gene3D" id="3.90.190.20">
    <property type="entry name" value="Mur ligase, C-terminal domain"/>
    <property type="match status" value="1"/>
</dbReference>
<evidence type="ECO:0000256" key="9">
    <source>
        <dbReference type="ARBA" id="ARBA00030592"/>
    </source>
</evidence>
<evidence type="ECO:0000256" key="6">
    <source>
        <dbReference type="ARBA" id="ARBA00022741"/>
    </source>
</evidence>
<sequence>MLNYAEALKYLEGVSWLGIRPGLERIEELLRRLGSPERRCRYVHVAGTNGKGSTSAMLAAMLTAAGYRTGLYTSPHLLRLTERMRIDGAEISPEELAGAVAALARAAEGMAEPCTEFELITAAALWWFAEKGCDYVVLEVGMGGRLDATNVIPRPDCAVVTNIGLDHTAVLGDTVEQIAAEKAGIFKGGRAVAYDEPPSVAAVLRQAAERTGTRLEFADFSKLEPVSDSLEGQRFRYGGREYGIRLLGGHQTKNAATAICAARVLGLSEEAISRGLESAVWPARFELVSRGPDFVLDGGHNPQCVETTAAALERYFPARRRVLLLGVLADKDWGRMLDILLPLAAEAVCVTPESERAMPAEELCAAVRARGVPARAASEIGEGVELARSLAGPGGMVCSVGSLYMSGAVRAKVLGEEARA</sequence>
<accession>A0A9D1J0A9</accession>
<evidence type="ECO:0000313" key="14">
    <source>
        <dbReference type="EMBL" id="HIR56018.1"/>
    </source>
</evidence>
<dbReference type="GO" id="GO:0004326">
    <property type="term" value="F:tetrahydrofolylpolyglutamate synthase activity"/>
    <property type="evidence" value="ECO:0007669"/>
    <property type="project" value="UniProtKB-EC"/>
</dbReference>
<dbReference type="SUPFAM" id="SSF53623">
    <property type="entry name" value="MurD-like peptide ligases, catalytic domain"/>
    <property type="match status" value="1"/>
</dbReference>
<dbReference type="InterPro" id="IPR004101">
    <property type="entry name" value="Mur_ligase_C"/>
</dbReference>
<evidence type="ECO:0000256" key="11">
    <source>
        <dbReference type="PIRNR" id="PIRNR001563"/>
    </source>
</evidence>
<evidence type="ECO:0000256" key="8">
    <source>
        <dbReference type="ARBA" id="ARBA00022842"/>
    </source>
</evidence>
<keyword evidence="7 11" id="KW-0067">ATP-binding</keyword>
<evidence type="ECO:0000259" key="12">
    <source>
        <dbReference type="Pfam" id="PF02875"/>
    </source>
</evidence>
<dbReference type="GO" id="GO:0046872">
    <property type="term" value="F:metal ion binding"/>
    <property type="evidence" value="ECO:0007669"/>
    <property type="project" value="UniProtKB-KW"/>
</dbReference>
<evidence type="ECO:0000256" key="2">
    <source>
        <dbReference type="ARBA" id="ARBA00008276"/>
    </source>
</evidence>
<dbReference type="InterPro" id="IPR018109">
    <property type="entry name" value="Folylpolyglutamate_synth_CS"/>
</dbReference>
<dbReference type="PANTHER" id="PTHR11136">
    <property type="entry name" value="FOLYLPOLYGLUTAMATE SYNTHASE-RELATED"/>
    <property type="match status" value="1"/>
</dbReference>
<evidence type="ECO:0000259" key="13">
    <source>
        <dbReference type="Pfam" id="PF08245"/>
    </source>
</evidence>
<keyword evidence="8" id="KW-0460">Magnesium</keyword>
<dbReference type="AlphaFoldDB" id="A0A9D1J0A9"/>
<dbReference type="Pfam" id="PF02875">
    <property type="entry name" value="Mur_ligase_C"/>
    <property type="match status" value="1"/>
</dbReference>
<dbReference type="InterPro" id="IPR013221">
    <property type="entry name" value="Mur_ligase_cen"/>
</dbReference>
<keyword evidence="5" id="KW-0479">Metal-binding</keyword>
<gene>
    <name evidence="14" type="ORF">IAD36_10550</name>
</gene>
<dbReference type="SUPFAM" id="SSF53244">
    <property type="entry name" value="MurD-like peptide ligases, peptide-binding domain"/>
    <property type="match status" value="1"/>
</dbReference>
<feature type="domain" description="Mur ligase central" evidence="13">
    <location>
        <begin position="45"/>
        <end position="262"/>
    </location>
</feature>